<proteinExistence type="predicted"/>
<dbReference type="AlphaFoldDB" id="T0Q8A7"/>
<evidence type="ECO:0000256" key="5">
    <source>
        <dbReference type="SAM" id="MobiDB-lite"/>
    </source>
</evidence>
<dbReference type="Proteomes" id="UP000030762">
    <property type="component" value="Unassembled WGS sequence"/>
</dbReference>
<dbReference type="GO" id="GO:0006888">
    <property type="term" value="P:endoplasmic reticulum to Golgi vesicle-mediated transport"/>
    <property type="evidence" value="ECO:0007669"/>
    <property type="project" value="TreeGrafter"/>
</dbReference>
<feature type="coiled-coil region" evidence="4">
    <location>
        <begin position="448"/>
        <end position="475"/>
    </location>
</feature>
<dbReference type="RefSeq" id="XP_008612416.1">
    <property type="nucleotide sequence ID" value="XM_008614194.1"/>
</dbReference>
<dbReference type="GO" id="GO:0031267">
    <property type="term" value="F:small GTPase binding"/>
    <property type="evidence" value="ECO:0007669"/>
    <property type="project" value="TreeGrafter"/>
</dbReference>
<sequence length="636" mass="69484">MWGAITGQLATYAGELTNDLREIVAAGDEGALSPAEGLSPRAQPRSIGKGNDDDDDDDLDAYVLDLERSLIRKRHEHEAALKEIEGLQQRLAATPPRSQTRDPDASSILTKTEDEKKALLADVAKLHAAVAAKDAELASLNDQVASLVAQNQTTDQKLSQLQAETKVAHALHRTSPPDAESATDGPLVLAMTTLSKVLPSGASPAEATSLSSTVAEYATLAAARISALEGDVKLLKNALHAFLLSHDARLDATATVADWTVAAKAKLDQLTQKMVADQDRAGRVEQQLSLASSKLAQTQKTLETHMLEHDALQNAFAATSAKAKEASAAASLVPEKDATIRALQTKTKQLTRQNDQLTEEAAELADQLAQLKRVVHTQESSLQEEMHEKEEAALDRLAELEHLVYALNDELKTTKEAYALEQTQWVQHAQANASSLTEQETFELTTQLTLLQADKHIAEQDAERLQSELANAHAIFLQFEADRKREMQAYEAQIAALRAPAPAPAPTSEHEVDLKRVLGILEKKQVECDRLREALDRTAQHLGDDVDNIDKRMAIQMMIQFHESPNKHDVLEVIARILGCTDDDKERLLGNPLRLQLRSLGRLFQGASSDPPVDVAGKSFSDAWTEFLLDQVPSEK</sequence>
<dbReference type="PANTHER" id="PTHR18921">
    <property type="entry name" value="MYOSIN HEAVY CHAIN - RELATED"/>
    <property type="match status" value="1"/>
</dbReference>
<dbReference type="OMA" id="ETHMLEH"/>
<evidence type="ECO:0000256" key="2">
    <source>
        <dbReference type="ARBA" id="ARBA00023034"/>
    </source>
</evidence>
<evidence type="ECO:0000313" key="6">
    <source>
        <dbReference type="EMBL" id="EQC34104.1"/>
    </source>
</evidence>
<dbReference type="InParanoid" id="T0Q8A7"/>
<comment type="subcellular location">
    <subcellularLocation>
        <location evidence="1">Golgi apparatus</location>
    </subcellularLocation>
</comment>
<evidence type="ECO:0000256" key="4">
    <source>
        <dbReference type="SAM" id="Coils"/>
    </source>
</evidence>
<dbReference type="GeneID" id="19949040"/>
<feature type="region of interest" description="Disordered" evidence="5">
    <location>
        <begin position="31"/>
        <end position="58"/>
    </location>
</feature>
<dbReference type="GO" id="GO:0005794">
    <property type="term" value="C:Golgi apparatus"/>
    <property type="evidence" value="ECO:0007669"/>
    <property type="project" value="UniProtKB-SubCell"/>
</dbReference>
<keyword evidence="2" id="KW-0333">Golgi apparatus</keyword>
<dbReference type="VEuPathDB" id="FungiDB:SDRG_08313"/>
<feature type="coiled-coil region" evidence="4">
    <location>
        <begin position="267"/>
        <end position="315"/>
    </location>
</feature>
<gene>
    <name evidence="6" type="ORF">SDRG_08313</name>
</gene>
<evidence type="ECO:0000313" key="7">
    <source>
        <dbReference type="Proteomes" id="UP000030762"/>
    </source>
</evidence>
<keyword evidence="3 4" id="KW-0175">Coiled coil</keyword>
<organism evidence="6 7">
    <name type="scientific">Saprolegnia diclina (strain VS20)</name>
    <dbReference type="NCBI Taxonomy" id="1156394"/>
    <lineage>
        <taxon>Eukaryota</taxon>
        <taxon>Sar</taxon>
        <taxon>Stramenopiles</taxon>
        <taxon>Oomycota</taxon>
        <taxon>Saprolegniomycetes</taxon>
        <taxon>Saprolegniales</taxon>
        <taxon>Saprolegniaceae</taxon>
        <taxon>Saprolegnia</taxon>
    </lineage>
</organism>
<accession>T0Q8A7</accession>
<evidence type="ECO:0000256" key="3">
    <source>
        <dbReference type="ARBA" id="ARBA00023054"/>
    </source>
</evidence>
<dbReference type="OrthoDB" id="71227at2759"/>
<protein>
    <recommendedName>
        <fullName evidence="8">GRIP domain-containing protein</fullName>
    </recommendedName>
</protein>
<dbReference type="EMBL" id="JH767156">
    <property type="protein sequence ID" value="EQC34104.1"/>
    <property type="molecule type" value="Genomic_DNA"/>
</dbReference>
<evidence type="ECO:0008006" key="8">
    <source>
        <dbReference type="Google" id="ProtNLM"/>
    </source>
</evidence>
<evidence type="ECO:0000256" key="1">
    <source>
        <dbReference type="ARBA" id="ARBA00004555"/>
    </source>
</evidence>
<feature type="coiled-coil region" evidence="4">
    <location>
        <begin position="340"/>
        <end position="417"/>
    </location>
</feature>
<dbReference type="eggNOG" id="ENOG502QSWR">
    <property type="taxonomic scope" value="Eukaryota"/>
</dbReference>
<name>T0Q8A7_SAPDV</name>
<keyword evidence="7" id="KW-1185">Reference proteome</keyword>
<reference evidence="6 7" key="1">
    <citation type="submission" date="2012-04" db="EMBL/GenBank/DDBJ databases">
        <title>The Genome Sequence of Saprolegnia declina VS20.</title>
        <authorList>
            <consortium name="The Broad Institute Genome Sequencing Platform"/>
            <person name="Russ C."/>
            <person name="Nusbaum C."/>
            <person name="Tyler B."/>
            <person name="van West P."/>
            <person name="Dieguez-Uribeondo J."/>
            <person name="de Bruijn I."/>
            <person name="Tripathy S."/>
            <person name="Jiang R."/>
            <person name="Young S.K."/>
            <person name="Zeng Q."/>
            <person name="Gargeya S."/>
            <person name="Fitzgerald M."/>
            <person name="Haas B."/>
            <person name="Abouelleil A."/>
            <person name="Alvarado L."/>
            <person name="Arachchi H.M."/>
            <person name="Berlin A."/>
            <person name="Chapman S.B."/>
            <person name="Goldberg J."/>
            <person name="Griggs A."/>
            <person name="Gujja S."/>
            <person name="Hansen M."/>
            <person name="Howarth C."/>
            <person name="Imamovic A."/>
            <person name="Larimer J."/>
            <person name="McCowen C."/>
            <person name="Montmayeur A."/>
            <person name="Murphy C."/>
            <person name="Neiman D."/>
            <person name="Pearson M."/>
            <person name="Priest M."/>
            <person name="Roberts A."/>
            <person name="Saif S."/>
            <person name="Shea T."/>
            <person name="Sisk P."/>
            <person name="Sykes S."/>
            <person name="Wortman J."/>
            <person name="Nusbaum C."/>
            <person name="Birren B."/>
        </authorList>
    </citation>
    <scope>NUCLEOTIDE SEQUENCE [LARGE SCALE GENOMIC DNA]</scope>
    <source>
        <strain evidence="6 7">VS20</strain>
    </source>
</reference>
<feature type="region of interest" description="Disordered" evidence="5">
    <location>
        <begin position="86"/>
        <end position="105"/>
    </location>
</feature>
<dbReference type="GO" id="GO:0007030">
    <property type="term" value="P:Golgi organization"/>
    <property type="evidence" value="ECO:0007669"/>
    <property type="project" value="TreeGrafter"/>
</dbReference>
<dbReference type="PANTHER" id="PTHR18921:SF2">
    <property type="entry name" value="THYROID RECEPTOR-INTERACTING PROTEIN 11"/>
    <property type="match status" value="1"/>
</dbReference>